<feature type="region of interest" description="Disordered" evidence="1">
    <location>
        <begin position="88"/>
        <end position="124"/>
    </location>
</feature>
<dbReference type="KEGG" id="dpd:Deipe_2870"/>
<sequence>MSTHDAPPQAVTLRDGTVVLLDPDTAAQVAGMAFRRDPTSGAVVRKVRVGTGVKTQTLAQFVMGGAAPPGMLWHHKSGDASDFRRENLQAVRRGTHLPDGHHRKAGQASGQAKRLTRPDPETDA</sequence>
<dbReference type="EMBL" id="CP003382">
    <property type="protein sequence ID" value="AFZ68333.1"/>
    <property type="molecule type" value="Genomic_DNA"/>
</dbReference>
<protein>
    <recommendedName>
        <fullName evidence="4">HNH endonuclease</fullName>
    </recommendedName>
</protein>
<keyword evidence="3" id="KW-1185">Reference proteome</keyword>
<evidence type="ECO:0000313" key="3">
    <source>
        <dbReference type="Proteomes" id="UP000010467"/>
    </source>
</evidence>
<dbReference type="HOGENOM" id="CLU_2000163_0_0_0"/>
<reference evidence="3" key="1">
    <citation type="submission" date="2012-03" db="EMBL/GenBank/DDBJ databases">
        <title>Complete sequence of chromosome of Deinococcus peraridilitoris DSM 19664.</title>
        <authorList>
            <person name="Lucas S."/>
            <person name="Copeland A."/>
            <person name="Lapidus A."/>
            <person name="Glavina del Rio T."/>
            <person name="Dalin E."/>
            <person name="Tice H."/>
            <person name="Bruce D."/>
            <person name="Goodwin L."/>
            <person name="Pitluck S."/>
            <person name="Peters L."/>
            <person name="Mikhailova N."/>
            <person name="Lu M."/>
            <person name="Kyrpides N."/>
            <person name="Mavromatis K."/>
            <person name="Ivanova N."/>
            <person name="Brettin T."/>
            <person name="Detter J.C."/>
            <person name="Han C."/>
            <person name="Larimer F."/>
            <person name="Land M."/>
            <person name="Hauser L."/>
            <person name="Markowitz V."/>
            <person name="Cheng J.-F."/>
            <person name="Hugenholtz P."/>
            <person name="Woyke T."/>
            <person name="Wu D."/>
            <person name="Pukall R."/>
            <person name="Steenblock K."/>
            <person name="Brambilla E."/>
            <person name="Klenk H.-P."/>
            <person name="Eisen J.A."/>
        </authorList>
    </citation>
    <scope>NUCLEOTIDE SEQUENCE [LARGE SCALE GENOMIC DNA]</scope>
    <source>
        <strain evidence="3">DSM 19664 / LMG 22246 / CIP 109416 / KR-200</strain>
    </source>
</reference>
<accession>L0A358</accession>
<evidence type="ECO:0000313" key="2">
    <source>
        <dbReference type="EMBL" id="AFZ68333.1"/>
    </source>
</evidence>
<dbReference type="Proteomes" id="UP000010467">
    <property type="component" value="Chromosome"/>
</dbReference>
<name>L0A358_DEIPD</name>
<evidence type="ECO:0008006" key="4">
    <source>
        <dbReference type="Google" id="ProtNLM"/>
    </source>
</evidence>
<dbReference type="RefSeq" id="WP_015236635.1">
    <property type="nucleotide sequence ID" value="NC_019793.1"/>
</dbReference>
<dbReference type="PATRIC" id="fig|937777.3.peg.2887"/>
<proteinExistence type="predicted"/>
<evidence type="ECO:0000256" key="1">
    <source>
        <dbReference type="SAM" id="MobiDB-lite"/>
    </source>
</evidence>
<organism evidence="2 3">
    <name type="scientific">Deinococcus peraridilitoris (strain DSM 19664 / LMG 22246 / CIP 109416 / KR-200)</name>
    <dbReference type="NCBI Taxonomy" id="937777"/>
    <lineage>
        <taxon>Bacteria</taxon>
        <taxon>Thermotogati</taxon>
        <taxon>Deinococcota</taxon>
        <taxon>Deinococci</taxon>
        <taxon>Deinococcales</taxon>
        <taxon>Deinococcaceae</taxon>
        <taxon>Deinococcus</taxon>
    </lineage>
</organism>
<gene>
    <name evidence="2" type="ordered locus">Deipe_2870</name>
</gene>
<dbReference type="AlphaFoldDB" id="L0A358"/>